<proteinExistence type="predicted"/>
<comment type="caution">
    <text evidence="2">The sequence shown here is derived from an EMBL/GenBank/DDBJ whole genome shotgun (WGS) entry which is preliminary data.</text>
</comment>
<sequence length="84" mass="8585">MIPGVGAGGGGEATTIVQEADGGGAGGMFRKLGMGRQYGRRDEDVETEEGQLPLPAPVLLYRTEDNTDSTPATTTTAGGFTSTH</sequence>
<feature type="compositionally biased region" description="Low complexity" evidence="1">
    <location>
        <begin position="68"/>
        <end position="84"/>
    </location>
</feature>
<reference evidence="2 3" key="1">
    <citation type="submission" date="2024-01" db="EMBL/GenBank/DDBJ databases">
        <title>A draft genome for the cacao thread blight pathogen Marasmiellus scandens.</title>
        <authorList>
            <person name="Baruah I.K."/>
            <person name="Leung J."/>
            <person name="Bukari Y."/>
            <person name="Amoako-Attah I."/>
            <person name="Meinhardt L.W."/>
            <person name="Bailey B.A."/>
            <person name="Cohen S.P."/>
        </authorList>
    </citation>
    <scope>NUCLEOTIDE SEQUENCE [LARGE SCALE GENOMIC DNA]</scope>
    <source>
        <strain evidence="2 3">GH-19</strain>
    </source>
</reference>
<feature type="region of interest" description="Disordered" evidence="1">
    <location>
        <begin position="62"/>
        <end position="84"/>
    </location>
</feature>
<evidence type="ECO:0000313" key="3">
    <source>
        <dbReference type="Proteomes" id="UP001498398"/>
    </source>
</evidence>
<protein>
    <submittedName>
        <fullName evidence="2">Uncharacterized protein</fullName>
    </submittedName>
</protein>
<evidence type="ECO:0000256" key="1">
    <source>
        <dbReference type="SAM" id="MobiDB-lite"/>
    </source>
</evidence>
<name>A0ABR1IJC8_9AGAR</name>
<keyword evidence="3" id="KW-1185">Reference proteome</keyword>
<dbReference type="EMBL" id="JBANRG010000128">
    <property type="protein sequence ID" value="KAK7434275.1"/>
    <property type="molecule type" value="Genomic_DNA"/>
</dbReference>
<gene>
    <name evidence="2" type="ORF">VKT23_020276</name>
</gene>
<accession>A0ABR1IJC8</accession>
<evidence type="ECO:0000313" key="2">
    <source>
        <dbReference type="EMBL" id="KAK7434275.1"/>
    </source>
</evidence>
<dbReference type="Proteomes" id="UP001498398">
    <property type="component" value="Unassembled WGS sequence"/>
</dbReference>
<feature type="region of interest" description="Disordered" evidence="1">
    <location>
        <begin position="1"/>
        <end position="29"/>
    </location>
</feature>
<organism evidence="2 3">
    <name type="scientific">Marasmiellus scandens</name>
    <dbReference type="NCBI Taxonomy" id="2682957"/>
    <lineage>
        <taxon>Eukaryota</taxon>
        <taxon>Fungi</taxon>
        <taxon>Dikarya</taxon>
        <taxon>Basidiomycota</taxon>
        <taxon>Agaricomycotina</taxon>
        <taxon>Agaricomycetes</taxon>
        <taxon>Agaricomycetidae</taxon>
        <taxon>Agaricales</taxon>
        <taxon>Marasmiineae</taxon>
        <taxon>Omphalotaceae</taxon>
        <taxon>Marasmiellus</taxon>
    </lineage>
</organism>
<feature type="compositionally biased region" description="Gly residues" evidence="1">
    <location>
        <begin position="1"/>
        <end position="12"/>
    </location>
</feature>